<accession>A0A822ZLV6</accession>
<evidence type="ECO:0000256" key="1">
    <source>
        <dbReference type="SAM" id="Phobius"/>
    </source>
</evidence>
<feature type="transmembrane region" description="Helical" evidence="1">
    <location>
        <begin position="30"/>
        <end position="50"/>
    </location>
</feature>
<feature type="transmembrane region" description="Helical" evidence="1">
    <location>
        <begin position="5"/>
        <end position="24"/>
    </location>
</feature>
<dbReference type="AlphaFoldDB" id="A0A822ZLV6"/>
<keyword evidence="1" id="KW-0812">Transmembrane</keyword>
<name>A0A822ZLV6_NELNU</name>
<evidence type="ECO:0000313" key="3">
    <source>
        <dbReference type="Proteomes" id="UP000607653"/>
    </source>
</evidence>
<gene>
    <name evidence="2" type="ORF">HUJ06_004107</name>
</gene>
<comment type="caution">
    <text evidence="2">The sequence shown here is derived from an EMBL/GenBank/DDBJ whole genome shotgun (WGS) entry which is preliminary data.</text>
</comment>
<dbReference type="EMBL" id="DUZY01000007">
    <property type="protein sequence ID" value="DAD45877.1"/>
    <property type="molecule type" value="Genomic_DNA"/>
</dbReference>
<keyword evidence="1" id="KW-1133">Transmembrane helix</keyword>
<dbReference type="Proteomes" id="UP000607653">
    <property type="component" value="Unassembled WGS sequence"/>
</dbReference>
<keyword evidence="3" id="KW-1185">Reference proteome</keyword>
<sequence length="55" mass="6142">MSLRLGVLSVCGVPSPLGLLWVFLFQDPLVWLGFIKSFMIQSGHVIALDYTNAKY</sequence>
<proteinExistence type="predicted"/>
<reference evidence="2 3" key="1">
    <citation type="journal article" date="2020" name="Mol. Biol. Evol.">
        <title>Distinct Expression and Methylation Patterns for Genes with Different Fates following a Single Whole-Genome Duplication in Flowering Plants.</title>
        <authorList>
            <person name="Shi T."/>
            <person name="Rahmani R.S."/>
            <person name="Gugger P.F."/>
            <person name="Wang M."/>
            <person name="Li H."/>
            <person name="Zhang Y."/>
            <person name="Li Z."/>
            <person name="Wang Q."/>
            <person name="Van de Peer Y."/>
            <person name="Marchal K."/>
            <person name="Chen J."/>
        </authorList>
    </citation>
    <scope>NUCLEOTIDE SEQUENCE [LARGE SCALE GENOMIC DNA]</scope>
    <source>
        <tissue evidence="2">Leaf</tissue>
    </source>
</reference>
<protein>
    <submittedName>
        <fullName evidence="2">Uncharacterized protein</fullName>
    </submittedName>
</protein>
<keyword evidence="1" id="KW-0472">Membrane</keyword>
<organism evidence="2 3">
    <name type="scientific">Nelumbo nucifera</name>
    <name type="common">Sacred lotus</name>
    <dbReference type="NCBI Taxonomy" id="4432"/>
    <lineage>
        <taxon>Eukaryota</taxon>
        <taxon>Viridiplantae</taxon>
        <taxon>Streptophyta</taxon>
        <taxon>Embryophyta</taxon>
        <taxon>Tracheophyta</taxon>
        <taxon>Spermatophyta</taxon>
        <taxon>Magnoliopsida</taxon>
        <taxon>Proteales</taxon>
        <taxon>Nelumbonaceae</taxon>
        <taxon>Nelumbo</taxon>
    </lineage>
</organism>
<evidence type="ECO:0000313" key="2">
    <source>
        <dbReference type="EMBL" id="DAD45877.1"/>
    </source>
</evidence>